<dbReference type="AlphaFoldDB" id="A0A7H1PRA7"/>
<evidence type="ECO:0000259" key="2">
    <source>
        <dbReference type="Pfam" id="PF01695"/>
    </source>
</evidence>
<evidence type="ECO:0000313" key="3">
    <source>
        <dbReference type="EMBL" id="QNT90587.1"/>
    </source>
</evidence>
<evidence type="ECO:0000256" key="1">
    <source>
        <dbReference type="SAM" id="MobiDB-lite"/>
    </source>
</evidence>
<evidence type="ECO:0000313" key="4">
    <source>
        <dbReference type="Proteomes" id="UP000516422"/>
    </source>
</evidence>
<dbReference type="Proteomes" id="UP000516422">
    <property type="component" value="Chromosome"/>
</dbReference>
<gene>
    <name evidence="3" type="ORF">HEP81_00250</name>
</gene>
<protein>
    <recommendedName>
        <fullName evidence="2">IstB-like ATP-binding domain-containing protein</fullName>
    </recommendedName>
</protein>
<dbReference type="KEGG" id="sgf:HEP81_00250"/>
<organism evidence="3 4">
    <name type="scientific">Streptomyces griseofuscus</name>
    <dbReference type="NCBI Taxonomy" id="146922"/>
    <lineage>
        <taxon>Bacteria</taxon>
        <taxon>Bacillati</taxon>
        <taxon>Actinomycetota</taxon>
        <taxon>Actinomycetes</taxon>
        <taxon>Kitasatosporales</taxon>
        <taxon>Streptomycetaceae</taxon>
        <taxon>Streptomyces</taxon>
    </lineage>
</organism>
<accession>A0A7H1PRA7</accession>
<reference evidence="3 4" key="1">
    <citation type="submission" date="2020-04" db="EMBL/GenBank/DDBJ databases">
        <title>Characterization and engineering of Streptomyces griseofuscus DSM40191 as a potential heterologous host for expression of BGCs.</title>
        <authorList>
            <person name="Gren T."/>
            <person name="Whitford C.M."/>
            <person name="Mohite O.S."/>
            <person name="Joergensen T.S."/>
            <person name="Nielsen J.B."/>
            <person name="Lee S.Y."/>
            <person name="Weber T."/>
        </authorList>
    </citation>
    <scope>NUCLEOTIDE SEQUENCE [LARGE SCALE GENOMIC DNA]</scope>
    <source>
        <strain evidence="3 4">DSM 40191</strain>
    </source>
</reference>
<dbReference type="GO" id="GO:0005524">
    <property type="term" value="F:ATP binding"/>
    <property type="evidence" value="ECO:0007669"/>
    <property type="project" value="InterPro"/>
</dbReference>
<dbReference type="Pfam" id="PF01695">
    <property type="entry name" value="IstB_IS21"/>
    <property type="match status" value="1"/>
</dbReference>
<proteinExistence type="predicted"/>
<dbReference type="InterPro" id="IPR027417">
    <property type="entry name" value="P-loop_NTPase"/>
</dbReference>
<name>A0A7H1PRA7_9ACTN</name>
<sequence length="65" mass="6738">MGHSADWAGAFGDATVAAAMLDRLLHHAAVVGIDGPSYRLRAHQSHADNLRSEATAGYPPQEAAG</sequence>
<dbReference type="EMBL" id="CP051006">
    <property type="protein sequence ID" value="QNT90587.1"/>
    <property type="molecule type" value="Genomic_DNA"/>
</dbReference>
<feature type="domain" description="IstB-like ATP-binding" evidence="2">
    <location>
        <begin position="5"/>
        <end position="44"/>
    </location>
</feature>
<feature type="region of interest" description="Disordered" evidence="1">
    <location>
        <begin position="44"/>
        <end position="65"/>
    </location>
</feature>
<dbReference type="Gene3D" id="3.40.50.300">
    <property type="entry name" value="P-loop containing nucleotide triphosphate hydrolases"/>
    <property type="match status" value="1"/>
</dbReference>
<dbReference type="InterPro" id="IPR002611">
    <property type="entry name" value="IstB_ATP-bd"/>
</dbReference>